<protein>
    <recommendedName>
        <fullName evidence="2">DUF3741 domain-containing protein</fullName>
    </recommendedName>
</protein>
<dbReference type="Proteomes" id="UP000685013">
    <property type="component" value="Chromosome 1"/>
</dbReference>
<proteinExistence type="predicted"/>
<accession>A0AAV6P4R5</accession>
<feature type="region of interest" description="Disordered" evidence="1">
    <location>
        <begin position="170"/>
        <end position="198"/>
    </location>
</feature>
<comment type="caution">
    <text evidence="3">The sequence shown here is derived from an EMBL/GenBank/DDBJ whole genome shotgun (WGS) entry which is preliminary data.</text>
</comment>
<name>A0AAV6P4R5_9ROSI</name>
<sequence length="412" mass="46199">MKLLLPSPSCSSTSSFSTSNFDPHVCNPRAAAATPNCLSGILRRILCSGSLPTHPSDQTTEETSSLKSEDNVKNVGVMKDTDGGIEAKPTAGIVARLMGLDTMPDMKQNCNSIARTQSMNSVEHFYKHLEGRHKGVRSTQSFREIPTFLELENEDYFILSFEGDSKNEELKAKARRHGEEKCKNRGSNKTEHSYVRKTKKKIFNPEEANEFVLIDLKQKKKSRKRVSRNKPTSRISTKDRHGRRSTRKVESEQSSDELSPVSVLDSSEFLRDSEEAAPLSGFISLSSTNPNSDSSICVQNSLNRTLSGDAASKSPVNSRRKLSPELEISQRPSRNDDDLIIKEGNPAKTKAIEEEICKITEMELGKSNWNYRKFCEEHEELGVESIIEGFDSFILEGLIEEFAEQMYDSIFI</sequence>
<gene>
    <name evidence="3" type="ORF">SDJN03_00654</name>
</gene>
<evidence type="ECO:0000259" key="2">
    <source>
        <dbReference type="Pfam" id="PF14383"/>
    </source>
</evidence>
<dbReference type="Pfam" id="PF14383">
    <property type="entry name" value="VARLMGL"/>
    <property type="match status" value="1"/>
</dbReference>
<feature type="non-terminal residue" evidence="3">
    <location>
        <position position="1"/>
    </location>
</feature>
<evidence type="ECO:0000313" key="4">
    <source>
        <dbReference type="Proteomes" id="UP000685013"/>
    </source>
</evidence>
<keyword evidence="4" id="KW-1185">Reference proteome</keyword>
<dbReference type="InterPro" id="IPR032795">
    <property type="entry name" value="DUF3741-assoc"/>
</dbReference>
<feature type="region of interest" description="Disordered" evidence="1">
    <location>
        <begin position="307"/>
        <end position="341"/>
    </location>
</feature>
<feature type="domain" description="DUF3741" evidence="2">
    <location>
        <begin position="92"/>
        <end position="106"/>
    </location>
</feature>
<evidence type="ECO:0000313" key="3">
    <source>
        <dbReference type="EMBL" id="KAG6607312.1"/>
    </source>
</evidence>
<evidence type="ECO:0000256" key="1">
    <source>
        <dbReference type="SAM" id="MobiDB-lite"/>
    </source>
</evidence>
<feature type="compositionally biased region" description="Basic and acidic residues" evidence="1">
    <location>
        <begin position="170"/>
        <end position="194"/>
    </location>
</feature>
<dbReference type="PANTHER" id="PTHR35499">
    <property type="entry name" value="OS05G0128300 PROTEIN"/>
    <property type="match status" value="1"/>
</dbReference>
<organism evidence="3 4">
    <name type="scientific">Cucurbita argyrosperma subsp. sororia</name>
    <dbReference type="NCBI Taxonomy" id="37648"/>
    <lineage>
        <taxon>Eukaryota</taxon>
        <taxon>Viridiplantae</taxon>
        <taxon>Streptophyta</taxon>
        <taxon>Embryophyta</taxon>
        <taxon>Tracheophyta</taxon>
        <taxon>Spermatophyta</taxon>
        <taxon>Magnoliopsida</taxon>
        <taxon>eudicotyledons</taxon>
        <taxon>Gunneridae</taxon>
        <taxon>Pentapetalae</taxon>
        <taxon>rosids</taxon>
        <taxon>fabids</taxon>
        <taxon>Cucurbitales</taxon>
        <taxon>Cucurbitaceae</taxon>
        <taxon>Cucurbiteae</taxon>
        <taxon>Cucurbita</taxon>
    </lineage>
</organism>
<dbReference type="AlphaFoldDB" id="A0AAV6P4R5"/>
<feature type="region of interest" description="Disordered" evidence="1">
    <location>
        <begin position="220"/>
        <end position="263"/>
    </location>
</feature>
<dbReference type="EMBL" id="JAGKQH010000001">
    <property type="protein sequence ID" value="KAG6607312.1"/>
    <property type="molecule type" value="Genomic_DNA"/>
</dbReference>
<reference evidence="3 4" key="1">
    <citation type="journal article" date="2021" name="Hortic Res">
        <title>The domestication of Cucurbita argyrosperma as revealed by the genome of its wild relative.</title>
        <authorList>
            <person name="Barrera-Redondo J."/>
            <person name="Sanchez-de la Vega G."/>
            <person name="Aguirre-Liguori J.A."/>
            <person name="Castellanos-Morales G."/>
            <person name="Gutierrez-Guerrero Y.T."/>
            <person name="Aguirre-Dugua X."/>
            <person name="Aguirre-Planter E."/>
            <person name="Tenaillon M.I."/>
            <person name="Lira-Saade R."/>
            <person name="Eguiarte L.E."/>
        </authorList>
    </citation>
    <scope>NUCLEOTIDE SEQUENCE [LARGE SCALE GENOMIC DNA]</scope>
    <source>
        <strain evidence="3">JBR-2021</strain>
    </source>
</reference>
<dbReference type="PANTHER" id="PTHR35499:SF1">
    <property type="entry name" value="DUF3741 DOMAIN-CONTAINING PROTEIN"/>
    <property type="match status" value="1"/>
</dbReference>